<name>A0AAD5GY35_9CHLO</name>
<comment type="caution">
    <text evidence="3">The sequence shown here is derived from an EMBL/GenBank/DDBJ whole genome shotgun (WGS) entry which is preliminary data.</text>
</comment>
<feature type="region of interest" description="Disordered" evidence="2">
    <location>
        <begin position="155"/>
        <end position="181"/>
    </location>
</feature>
<reference evidence="3" key="1">
    <citation type="submission" date="2020-11" db="EMBL/GenBank/DDBJ databases">
        <title>Chlorella ohadii genome sequencing and assembly.</title>
        <authorList>
            <person name="Murik O."/>
            <person name="Treves H."/>
            <person name="Kedem I."/>
            <person name="Shotland Y."/>
            <person name="Kaplan A."/>
        </authorList>
    </citation>
    <scope>NUCLEOTIDE SEQUENCE</scope>
    <source>
        <strain evidence="3">1</strain>
    </source>
</reference>
<evidence type="ECO:0000256" key="2">
    <source>
        <dbReference type="SAM" id="MobiDB-lite"/>
    </source>
</evidence>
<sequence length="408" mass="44048">MSHPPDIKHRARQAAAQLAATQAALEALSVEHEALQAARRHEGREAAEVAAHHRQLMADKDAQLAAAQAAAAAAEARLDEENAAAEQREAALAAAAAAEAALLQQAAAGLQAKLDGLAEFVAQREGLLAELQRMRAEKAAAAEQAADKIRALQRRVHEAEQRANASSGAAADEPDGGDASDEIYAEGEVHRLLAHSRRAAAEMEQYGKEAEALQSEMRALERERAGLLRDVALQQEMEAQYAKRGTLQAKEIRSARTKITSLEKGLVRMAADFEQASRSGVLGGWEWSWRYGAGCKQSVRSNTDCSFSPPMHMCCLYLQEKGALEQQLRAQLADAVAEQNSLRRLLQVRTRELRQVRRLAQQVLLQRSEVEAFLVSSIQLPVGRPSAEAAPLPPLRGLATEAGPAGLA</sequence>
<feature type="coiled-coil region" evidence="1">
    <location>
        <begin position="11"/>
        <end position="91"/>
    </location>
</feature>
<dbReference type="Proteomes" id="UP001205105">
    <property type="component" value="Unassembled WGS sequence"/>
</dbReference>
<dbReference type="PANTHER" id="PTHR14845">
    <property type="entry name" value="COILED-COIL DOMAIN-CONTAINING 166"/>
    <property type="match status" value="1"/>
</dbReference>
<gene>
    <name evidence="3" type="ORF">COHA_009210</name>
</gene>
<protein>
    <submittedName>
        <fullName evidence="3">Uncharacterized protein</fullName>
    </submittedName>
</protein>
<keyword evidence="1" id="KW-0175">Coiled coil</keyword>
<organism evidence="3 4">
    <name type="scientific">Chlorella ohadii</name>
    <dbReference type="NCBI Taxonomy" id="2649997"/>
    <lineage>
        <taxon>Eukaryota</taxon>
        <taxon>Viridiplantae</taxon>
        <taxon>Chlorophyta</taxon>
        <taxon>core chlorophytes</taxon>
        <taxon>Trebouxiophyceae</taxon>
        <taxon>Chlorellales</taxon>
        <taxon>Chlorellaceae</taxon>
        <taxon>Chlorella clade</taxon>
        <taxon>Chlorella</taxon>
    </lineage>
</organism>
<dbReference type="AlphaFoldDB" id="A0AAD5GY35"/>
<dbReference type="PANTHER" id="PTHR14845:SF0">
    <property type="entry name" value="DUF4515 DOMAIN-CONTAINING PROTEIN"/>
    <property type="match status" value="1"/>
</dbReference>
<accession>A0AAD5GY35</accession>
<feature type="coiled-coil region" evidence="1">
    <location>
        <begin position="196"/>
        <end position="237"/>
    </location>
</feature>
<evidence type="ECO:0000256" key="1">
    <source>
        <dbReference type="SAM" id="Coils"/>
    </source>
</evidence>
<evidence type="ECO:0000313" key="4">
    <source>
        <dbReference type="Proteomes" id="UP001205105"/>
    </source>
</evidence>
<feature type="compositionally biased region" description="Acidic residues" evidence="2">
    <location>
        <begin position="172"/>
        <end position="181"/>
    </location>
</feature>
<dbReference type="EMBL" id="JADXDR010000169">
    <property type="protein sequence ID" value="KAI7836961.1"/>
    <property type="molecule type" value="Genomic_DNA"/>
</dbReference>
<evidence type="ECO:0000313" key="3">
    <source>
        <dbReference type="EMBL" id="KAI7836961.1"/>
    </source>
</evidence>
<keyword evidence="4" id="KW-1185">Reference proteome</keyword>
<proteinExistence type="predicted"/>